<dbReference type="SUPFAM" id="SSF50494">
    <property type="entry name" value="Trypsin-like serine proteases"/>
    <property type="match status" value="1"/>
</dbReference>
<dbReference type="InterPro" id="IPR036034">
    <property type="entry name" value="PDZ_sf"/>
</dbReference>
<protein>
    <recommendedName>
        <fullName evidence="3">PDZ domain-containing protein</fullName>
    </recommendedName>
</protein>
<dbReference type="InterPro" id="IPR051201">
    <property type="entry name" value="Chloro_Bact_Ser_Proteases"/>
</dbReference>
<gene>
    <name evidence="4" type="ORF">COZ90_00765</name>
</gene>
<accession>A0A2H9N1F0</accession>
<comment type="caution">
    <text evidence="4">The sequence shown here is derived from an EMBL/GenBank/DDBJ whole genome shotgun (WGS) entry which is preliminary data.</text>
</comment>
<dbReference type="SUPFAM" id="SSF50156">
    <property type="entry name" value="PDZ domain-like"/>
    <property type="match status" value="1"/>
</dbReference>
<dbReference type="SMART" id="SM00228">
    <property type="entry name" value="PDZ"/>
    <property type="match status" value="1"/>
</dbReference>
<name>A0A2H9N1F0_9BACT</name>
<evidence type="ECO:0000313" key="4">
    <source>
        <dbReference type="EMBL" id="PIW91435.1"/>
    </source>
</evidence>
<evidence type="ECO:0000256" key="2">
    <source>
        <dbReference type="ARBA" id="ARBA00022801"/>
    </source>
</evidence>
<dbReference type="GO" id="GO:0004252">
    <property type="term" value="F:serine-type endopeptidase activity"/>
    <property type="evidence" value="ECO:0007669"/>
    <property type="project" value="InterPro"/>
</dbReference>
<sequence length="346" mass="37120">MDATHPPPKSPIIEVAKKACPAVITIVISKDLPKIEGFYSFPFGGQEFIFPKMKKEKEKTKIGGGSGFMVSADGYVLTCSHVVGDPEADYTVIIDPKHKAPAKILARDPLVDVAVLKINEKNLSYLELGDSDKIELGETVVAIGNPLGEFEDTLSAGIVSGLSRKITAYGGLPLKATSLRGLIQTDAAINPGNSGGPLVNLEGKAIGINTAMVMGAQNIGFAIPINYAERTLEEVIKYGKIKRPFLGVRYIVLNREITMAQKLPVDYGALIARERLGEEAVVKGSAADKAGLKEYDIILEVNGGKITEENPLADALAKQKIGEEISLKVLRGGKEITLKVKLEEKK</sequence>
<keyword evidence="1" id="KW-0645">Protease</keyword>
<dbReference type="EMBL" id="PFHJ01000018">
    <property type="protein sequence ID" value="PIW91435.1"/>
    <property type="molecule type" value="Genomic_DNA"/>
</dbReference>
<dbReference type="GO" id="GO:0006508">
    <property type="term" value="P:proteolysis"/>
    <property type="evidence" value="ECO:0007669"/>
    <property type="project" value="UniProtKB-KW"/>
</dbReference>
<dbReference type="InterPro" id="IPR009003">
    <property type="entry name" value="Peptidase_S1_PA"/>
</dbReference>
<reference evidence="5" key="1">
    <citation type="submission" date="2017-09" db="EMBL/GenBank/DDBJ databases">
        <title>Depth-based differentiation of microbial function through sediment-hosted aquifers and enrichment of novel symbionts in the deep terrestrial subsurface.</title>
        <authorList>
            <person name="Probst A.J."/>
            <person name="Ladd B."/>
            <person name="Jarett J.K."/>
            <person name="Geller-Mcgrath D.E."/>
            <person name="Sieber C.M.K."/>
            <person name="Emerson J.B."/>
            <person name="Anantharaman K."/>
            <person name="Thomas B.C."/>
            <person name="Malmstrom R."/>
            <person name="Stieglmeier M."/>
            <person name="Klingl A."/>
            <person name="Woyke T."/>
            <person name="Ryan C.M."/>
            <person name="Banfield J.F."/>
        </authorList>
    </citation>
    <scope>NUCLEOTIDE SEQUENCE [LARGE SCALE GENOMIC DNA]</scope>
</reference>
<keyword evidence="2" id="KW-0378">Hydrolase</keyword>
<dbReference type="CDD" id="cd06779">
    <property type="entry name" value="cpPDZ_Deg_HtrA-like"/>
    <property type="match status" value="1"/>
</dbReference>
<feature type="domain" description="PDZ" evidence="3">
    <location>
        <begin position="265"/>
        <end position="333"/>
    </location>
</feature>
<dbReference type="Proteomes" id="UP000236840">
    <property type="component" value="Unassembled WGS sequence"/>
</dbReference>
<dbReference type="Pfam" id="PF13180">
    <property type="entry name" value="PDZ_2"/>
    <property type="match status" value="1"/>
</dbReference>
<dbReference type="AlphaFoldDB" id="A0A2H9N1F0"/>
<organism evidence="4 5">
    <name type="scientific">Candidatus Nealsonbacteria bacterium CG_4_8_14_3_um_filter_37_36</name>
    <dbReference type="NCBI Taxonomy" id="1974688"/>
    <lineage>
        <taxon>Bacteria</taxon>
        <taxon>Candidatus Nealsoniibacteriota</taxon>
    </lineage>
</organism>
<proteinExistence type="predicted"/>
<dbReference type="InterPro" id="IPR001478">
    <property type="entry name" value="PDZ"/>
</dbReference>
<dbReference type="Gene3D" id="2.30.42.10">
    <property type="match status" value="1"/>
</dbReference>
<evidence type="ECO:0000313" key="5">
    <source>
        <dbReference type="Proteomes" id="UP000236840"/>
    </source>
</evidence>
<dbReference type="InterPro" id="IPR001940">
    <property type="entry name" value="Peptidase_S1C"/>
</dbReference>
<evidence type="ECO:0000259" key="3">
    <source>
        <dbReference type="SMART" id="SM00228"/>
    </source>
</evidence>
<dbReference type="PANTHER" id="PTHR43343">
    <property type="entry name" value="PEPTIDASE S12"/>
    <property type="match status" value="1"/>
</dbReference>
<dbReference type="Pfam" id="PF13365">
    <property type="entry name" value="Trypsin_2"/>
    <property type="match status" value="1"/>
</dbReference>
<evidence type="ECO:0000256" key="1">
    <source>
        <dbReference type="ARBA" id="ARBA00022670"/>
    </source>
</evidence>
<dbReference type="Gene3D" id="2.40.10.120">
    <property type="match status" value="1"/>
</dbReference>
<dbReference type="PRINTS" id="PR00834">
    <property type="entry name" value="PROTEASES2C"/>
</dbReference>
<dbReference type="PANTHER" id="PTHR43343:SF3">
    <property type="entry name" value="PROTEASE DO-LIKE 8, CHLOROPLASTIC"/>
    <property type="match status" value="1"/>
</dbReference>